<keyword evidence="3" id="KW-1185">Reference proteome</keyword>
<dbReference type="AlphaFoldDB" id="A0AAN6UUX3"/>
<evidence type="ECO:0000256" key="1">
    <source>
        <dbReference type="SAM" id="MobiDB-lite"/>
    </source>
</evidence>
<accession>A0AAN6UUX3</accession>
<comment type="caution">
    <text evidence="2">The sequence shown here is derived from an EMBL/GenBank/DDBJ whole genome shotgun (WGS) entry which is preliminary data.</text>
</comment>
<feature type="compositionally biased region" description="Polar residues" evidence="1">
    <location>
        <begin position="153"/>
        <end position="165"/>
    </location>
</feature>
<organism evidence="2 3">
    <name type="scientific">Dichotomopilus funicola</name>
    <dbReference type="NCBI Taxonomy" id="1934379"/>
    <lineage>
        <taxon>Eukaryota</taxon>
        <taxon>Fungi</taxon>
        <taxon>Dikarya</taxon>
        <taxon>Ascomycota</taxon>
        <taxon>Pezizomycotina</taxon>
        <taxon>Sordariomycetes</taxon>
        <taxon>Sordariomycetidae</taxon>
        <taxon>Sordariales</taxon>
        <taxon>Chaetomiaceae</taxon>
        <taxon>Dichotomopilus</taxon>
    </lineage>
</organism>
<reference evidence="2" key="2">
    <citation type="submission" date="2023-05" db="EMBL/GenBank/DDBJ databases">
        <authorList>
            <consortium name="Lawrence Berkeley National Laboratory"/>
            <person name="Steindorff A."/>
            <person name="Hensen N."/>
            <person name="Bonometti L."/>
            <person name="Westerberg I."/>
            <person name="Brannstrom I.O."/>
            <person name="Guillou S."/>
            <person name="Cros-Aarteil S."/>
            <person name="Calhoun S."/>
            <person name="Haridas S."/>
            <person name="Kuo A."/>
            <person name="Mondo S."/>
            <person name="Pangilinan J."/>
            <person name="Riley R."/>
            <person name="Labutti K."/>
            <person name="Andreopoulos B."/>
            <person name="Lipzen A."/>
            <person name="Chen C."/>
            <person name="Yanf M."/>
            <person name="Daum C."/>
            <person name="Ng V."/>
            <person name="Clum A."/>
            <person name="Ohm R."/>
            <person name="Martin F."/>
            <person name="Silar P."/>
            <person name="Natvig D."/>
            <person name="Lalanne C."/>
            <person name="Gautier V."/>
            <person name="Ament-Velasquez S.L."/>
            <person name="Kruys A."/>
            <person name="Hutchinson M.I."/>
            <person name="Powell A.J."/>
            <person name="Barry K."/>
            <person name="Miller A.N."/>
            <person name="Grigoriev I.V."/>
            <person name="Debuchy R."/>
            <person name="Gladieux P."/>
            <person name="Thoren M.H."/>
            <person name="Johannesson H."/>
        </authorList>
    </citation>
    <scope>NUCLEOTIDE SEQUENCE</scope>
    <source>
        <strain evidence="2">CBS 141.50</strain>
    </source>
</reference>
<feature type="non-terminal residue" evidence="2">
    <location>
        <position position="454"/>
    </location>
</feature>
<protein>
    <submittedName>
        <fullName evidence="2">Uncharacterized protein</fullName>
    </submittedName>
</protein>
<dbReference type="RefSeq" id="XP_062633053.1">
    <property type="nucleotide sequence ID" value="XM_062778562.1"/>
</dbReference>
<name>A0AAN6UUX3_9PEZI</name>
<evidence type="ECO:0000313" key="2">
    <source>
        <dbReference type="EMBL" id="KAK4139682.1"/>
    </source>
</evidence>
<sequence length="454" mass="50754">MLESTIKEWVSAVQKDPSIPEAAHSLALSDCEKLESGSNIGHTGYLRLRTVWYCYNTGPRMLATLITGNERTEYQGYVHPALHSEAERLVKQASSGMHSRLGYYLDEMHRSSGDARYLYPETECGFFSAVRYWQAMTATHVKTDRSVVSKISISPGSASNNQTVVTPPRNDTHRNAQNSASVDETYVNTALLLLLQGVCQEFKQPLRPLHWVPPRMALHVKVPGSAGKKKELLEARVDGYLCGLVEVPGTKSRFTNPKAICEAKAAVRKSHRTEIERQESAEMAAWISSDRGAGELLQTSASGRRRRLMVSQDRDEIYIIIGEYGEEYERYIQGLEPKHVIPPINTQNADPADRSAAFQDSLGSPTFLLRLKGQHGLKKNVIEGWGAEELGAVNSEPQTDVRRSDRIVGGKSDPEYFSADRCLIMHRFGPWETSDPEHMKDLVTQLLALMLQLN</sequence>
<reference evidence="2" key="1">
    <citation type="journal article" date="2023" name="Mol. Phylogenet. Evol.">
        <title>Genome-scale phylogeny and comparative genomics of the fungal order Sordariales.</title>
        <authorList>
            <person name="Hensen N."/>
            <person name="Bonometti L."/>
            <person name="Westerberg I."/>
            <person name="Brannstrom I.O."/>
            <person name="Guillou S."/>
            <person name="Cros-Aarteil S."/>
            <person name="Calhoun S."/>
            <person name="Haridas S."/>
            <person name="Kuo A."/>
            <person name="Mondo S."/>
            <person name="Pangilinan J."/>
            <person name="Riley R."/>
            <person name="LaButti K."/>
            <person name="Andreopoulos B."/>
            <person name="Lipzen A."/>
            <person name="Chen C."/>
            <person name="Yan M."/>
            <person name="Daum C."/>
            <person name="Ng V."/>
            <person name="Clum A."/>
            <person name="Steindorff A."/>
            <person name="Ohm R.A."/>
            <person name="Martin F."/>
            <person name="Silar P."/>
            <person name="Natvig D.O."/>
            <person name="Lalanne C."/>
            <person name="Gautier V."/>
            <person name="Ament-Velasquez S.L."/>
            <person name="Kruys A."/>
            <person name="Hutchinson M.I."/>
            <person name="Powell A.J."/>
            <person name="Barry K."/>
            <person name="Miller A.N."/>
            <person name="Grigoriev I.V."/>
            <person name="Debuchy R."/>
            <person name="Gladieux P."/>
            <person name="Hiltunen Thoren M."/>
            <person name="Johannesson H."/>
        </authorList>
    </citation>
    <scope>NUCLEOTIDE SEQUENCE</scope>
    <source>
        <strain evidence="2">CBS 141.50</strain>
    </source>
</reference>
<feature type="region of interest" description="Disordered" evidence="1">
    <location>
        <begin position="153"/>
        <end position="180"/>
    </location>
</feature>
<proteinExistence type="predicted"/>
<dbReference type="Proteomes" id="UP001302676">
    <property type="component" value="Unassembled WGS sequence"/>
</dbReference>
<dbReference type="EMBL" id="MU853653">
    <property type="protein sequence ID" value="KAK4139682.1"/>
    <property type="molecule type" value="Genomic_DNA"/>
</dbReference>
<gene>
    <name evidence="2" type="ORF">C8A04DRAFT_15636</name>
</gene>
<evidence type="ECO:0000313" key="3">
    <source>
        <dbReference type="Proteomes" id="UP001302676"/>
    </source>
</evidence>
<dbReference type="GeneID" id="87815175"/>